<dbReference type="GO" id="GO:0019867">
    <property type="term" value="C:outer membrane"/>
    <property type="evidence" value="ECO:0007669"/>
    <property type="project" value="InterPro"/>
</dbReference>
<reference evidence="4 5" key="1">
    <citation type="submission" date="2018-07" db="EMBL/GenBank/DDBJ databases">
        <title>Mechanisms of high-level aminoglycoside resistance among Gram-negative pathogens in Brazil.</title>
        <authorList>
            <person name="Ballaben A.S."/>
            <person name="Darini A.L.C."/>
            <person name="Doi Y."/>
        </authorList>
    </citation>
    <scope>NUCLEOTIDE SEQUENCE [LARGE SCALE GENOMIC DNA]</scope>
    <source>
        <strain evidence="4 5">B2-305</strain>
    </source>
</reference>
<accession>A0A367LWW3</accession>
<evidence type="ECO:0000313" key="5">
    <source>
        <dbReference type="Proteomes" id="UP000253594"/>
    </source>
</evidence>
<comment type="subcellular location">
    <subcellularLocation>
        <location evidence="1">Membrane</location>
    </subcellularLocation>
</comment>
<dbReference type="Gene3D" id="2.40.160.50">
    <property type="entry name" value="membrane protein fhac: a member of the omp85/tpsb transporter family"/>
    <property type="match status" value="1"/>
</dbReference>
<protein>
    <recommendedName>
        <fullName evidence="3">Bacterial surface antigen (D15) domain-containing protein</fullName>
    </recommendedName>
</protein>
<comment type="caution">
    <text evidence="4">The sequence shown here is derived from an EMBL/GenBank/DDBJ whole genome shotgun (WGS) entry which is preliminary data.</text>
</comment>
<dbReference type="Proteomes" id="UP000253594">
    <property type="component" value="Unassembled WGS sequence"/>
</dbReference>
<dbReference type="EMBL" id="QORE01002896">
    <property type="protein sequence ID" value="RCI69609.1"/>
    <property type="molecule type" value="Genomic_DNA"/>
</dbReference>
<feature type="domain" description="Bacterial surface antigen (D15)" evidence="3">
    <location>
        <begin position="1"/>
        <end position="34"/>
    </location>
</feature>
<name>A0A367LWW3_PSEAI</name>
<evidence type="ECO:0000256" key="2">
    <source>
        <dbReference type="ARBA" id="ARBA00023136"/>
    </source>
</evidence>
<dbReference type="Pfam" id="PF01103">
    <property type="entry name" value="Omp85"/>
    <property type="match status" value="1"/>
</dbReference>
<feature type="non-terminal residue" evidence="4">
    <location>
        <position position="1"/>
    </location>
</feature>
<evidence type="ECO:0000259" key="3">
    <source>
        <dbReference type="Pfam" id="PF01103"/>
    </source>
</evidence>
<dbReference type="AlphaFoldDB" id="A0A367LWW3"/>
<organism evidence="4 5">
    <name type="scientific">Pseudomonas aeruginosa</name>
    <dbReference type="NCBI Taxonomy" id="287"/>
    <lineage>
        <taxon>Bacteria</taxon>
        <taxon>Pseudomonadati</taxon>
        <taxon>Pseudomonadota</taxon>
        <taxon>Gammaproteobacteria</taxon>
        <taxon>Pseudomonadales</taxon>
        <taxon>Pseudomonadaceae</taxon>
        <taxon>Pseudomonas</taxon>
    </lineage>
</organism>
<evidence type="ECO:0000313" key="4">
    <source>
        <dbReference type="EMBL" id="RCI69609.1"/>
    </source>
</evidence>
<evidence type="ECO:0000256" key="1">
    <source>
        <dbReference type="ARBA" id="ARBA00004370"/>
    </source>
</evidence>
<sequence>GFGVRWVSPVGPLRLDLAHALDDDGGFRLHFSMGPEL</sequence>
<proteinExistence type="predicted"/>
<keyword evidence="2" id="KW-0472">Membrane</keyword>
<dbReference type="InterPro" id="IPR000184">
    <property type="entry name" value="Bac_surfAg_D15"/>
</dbReference>
<gene>
    <name evidence="4" type="ORF">DT376_39030</name>
</gene>